<feature type="transmembrane region" description="Helical" evidence="1">
    <location>
        <begin position="38"/>
        <end position="59"/>
    </location>
</feature>
<accession>A0AA37SA55</accession>
<evidence type="ECO:0000313" key="2">
    <source>
        <dbReference type="EMBL" id="GLQ30979.1"/>
    </source>
</evidence>
<dbReference type="AlphaFoldDB" id="A0AA37SA55"/>
<evidence type="ECO:0000256" key="1">
    <source>
        <dbReference type="SAM" id="Phobius"/>
    </source>
</evidence>
<proteinExistence type="predicted"/>
<name>A0AA37SA55_9GAMM</name>
<sequence>MIFKFIIVVMLLAVVISLFWSFWHLIRHPQPGNKVLKGLALRVLLSAITLLLIFLYLGYQTGHHW</sequence>
<organism evidence="2 3">
    <name type="scientific">Litoribrevibacter albus</name>
    <dbReference type="NCBI Taxonomy" id="1473156"/>
    <lineage>
        <taxon>Bacteria</taxon>
        <taxon>Pseudomonadati</taxon>
        <taxon>Pseudomonadota</taxon>
        <taxon>Gammaproteobacteria</taxon>
        <taxon>Oceanospirillales</taxon>
        <taxon>Oceanospirillaceae</taxon>
        <taxon>Litoribrevibacter</taxon>
    </lineage>
</organism>
<dbReference type="InterPro" id="IPR021313">
    <property type="entry name" value="DUF2909"/>
</dbReference>
<reference evidence="2" key="2">
    <citation type="submission" date="2023-01" db="EMBL/GenBank/DDBJ databases">
        <title>Draft genome sequence of Litoribrevibacter albus strain NBRC 110071.</title>
        <authorList>
            <person name="Sun Q."/>
            <person name="Mori K."/>
        </authorList>
    </citation>
    <scope>NUCLEOTIDE SEQUENCE</scope>
    <source>
        <strain evidence="2">NBRC 110071</strain>
    </source>
</reference>
<dbReference type="EMBL" id="BSNM01000011">
    <property type="protein sequence ID" value="GLQ30979.1"/>
    <property type="molecule type" value="Genomic_DNA"/>
</dbReference>
<protein>
    <recommendedName>
        <fullName evidence="4">Twin transmembrane helix small protein</fullName>
    </recommendedName>
</protein>
<keyword evidence="1" id="KW-0812">Transmembrane</keyword>
<evidence type="ECO:0008006" key="4">
    <source>
        <dbReference type="Google" id="ProtNLM"/>
    </source>
</evidence>
<gene>
    <name evidence="2" type="ORF">GCM10007876_14580</name>
</gene>
<feature type="transmembrane region" description="Helical" evidence="1">
    <location>
        <begin position="6"/>
        <end position="26"/>
    </location>
</feature>
<keyword evidence="1" id="KW-1133">Transmembrane helix</keyword>
<comment type="caution">
    <text evidence="2">The sequence shown here is derived from an EMBL/GenBank/DDBJ whole genome shotgun (WGS) entry which is preliminary data.</text>
</comment>
<reference evidence="2" key="1">
    <citation type="journal article" date="2014" name="Int. J. Syst. Evol. Microbiol.">
        <title>Complete genome sequence of Corynebacterium casei LMG S-19264T (=DSM 44701T), isolated from a smear-ripened cheese.</title>
        <authorList>
            <consortium name="US DOE Joint Genome Institute (JGI-PGF)"/>
            <person name="Walter F."/>
            <person name="Albersmeier A."/>
            <person name="Kalinowski J."/>
            <person name="Ruckert C."/>
        </authorList>
    </citation>
    <scope>NUCLEOTIDE SEQUENCE</scope>
    <source>
        <strain evidence="2">NBRC 110071</strain>
    </source>
</reference>
<dbReference type="Proteomes" id="UP001161389">
    <property type="component" value="Unassembled WGS sequence"/>
</dbReference>
<keyword evidence="1" id="KW-0472">Membrane</keyword>
<dbReference type="RefSeq" id="WP_284380431.1">
    <property type="nucleotide sequence ID" value="NZ_BSNM01000011.1"/>
</dbReference>
<dbReference type="Pfam" id="PF11137">
    <property type="entry name" value="DUF2909"/>
    <property type="match status" value="1"/>
</dbReference>
<keyword evidence="3" id="KW-1185">Reference proteome</keyword>
<evidence type="ECO:0000313" key="3">
    <source>
        <dbReference type="Proteomes" id="UP001161389"/>
    </source>
</evidence>